<dbReference type="AlphaFoldDB" id="A0A1M6FA23"/>
<feature type="compositionally biased region" description="Polar residues" evidence="1">
    <location>
        <begin position="77"/>
        <end position="104"/>
    </location>
</feature>
<dbReference type="EMBL" id="FQXZ01000065">
    <property type="protein sequence ID" value="SHI94515.1"/>
    <property type="molecule type" value="Genomic_DNA"/>
</dbReference>
<proteinExistence type="predicted"/>
<evidence type="ECO:0000313" key="2">
    <source>
        <dbReference type="EMBL" id="SHI94515.1"/>
    </source>
</evidence>
<organism evidence="2 3">
    <name type="scientific">Vibrio aerogenes CECT 7868</name>
    <dbReference type="NCBI Taxonomy" id="1216006"/>
    <lineage>
        <taxon>Bacteria</taxon>
        <taxon>Pseudomonadati</taxon>
        <taxon>Pseudomonadota</taxon>
        <taxon>Gammaproteobacteria</taxon>
        <taxon>Vibrionales</taxon>
        <taxon>Vibrionaceae</taxon>
        <taxon>Vibrio</taxon>
    </lineage>
</organism>
<evidence type="ECO:0000256" key="1">
    <source>
        <dbReference type="SAM" id="MobiDB-lite"/>
    </source>
</evidence>
<evidence type="ECO:0000313" key="3">
    <source>
        <dbReference type="Proteomes" id="UP000184608"/>
    </source>
</evidence>
<reference evidence="2 3" key="1">
    <citation type="submission" date="2016-11" db="EMBL/GenBank/DDBJ databases">
        <authorList>
            <person name="Jaros S."/>
            <person name="Januszkiewicz K."/>
            <person name="Wedrychowicz H."/>
        </authorList>
    </citation>
    <scope>NUCLEOTIDE SEQUENCE [LARGE SCALE GENOMIC DNA]</scope>
    <source>
        <strain evidence="2 3">CECT 7868</strain>
    </source>
</reference>
<dbReference type="OrthoDB" id="5890240at2"/>
<protein>
    <submittedName>
        <fullName evidence="2">Uncharacterized protein</fullName>
    </submittedName>
</protein>
<dbReference type="RefSeq" id="WP_073606184.1">
    <property type="nucleotide sequence ID" value="NZ_FQXZ01000065.1"/>
</dbReference>
<dbReference type="Proteomes" id="UP000184608">
    <property type="component" value="Unassembled WGS sequence"/>
</dbReference>
<name>A0A1M6FA23_9VIBR</name>
<dbReference type="STRING" id="1216006.VA7868_04604"/>
<gene>
    <name evidence="2" type="ORF">VA7868_04604</name>
</gene>
<sequence>MTDTTDILGYVLCRTCHQPKAIKQGKGKRAAFVHGRCECGPDTRTGKAAQAEMKAYQSLEAVQAQIEAMKQPEPEQTESLPIQTEKQTQSPTEPETKQEPQSQPVTTVKCVGIGAFLGLVCGGIIKTIKAVA</sequence>
<accession>A0A1M6FA23</accession>
<feature type="region of interest" description="Disordered" evidence="1">
    <location>
        <begin position="65"/>
        <end position="104"/>
    </location>
</feature>
<keyword evidence="3" id="KW-1185">Reference proteome</keyword>